<dbReference type="CDD" id="cd01212">
    <property type="entry name" value="PTB_JIP"/>
    <property type="match status" value="1"/>
</dbReference>
<dbReference type="Gene3D" id="2.30.29.30">
    <property type="entry name" value="Pleckstrin-homology domain (PH domain)/Phosphotyrosine-binding domain (PTB)"/>
    <property type="match status" value="1"/>
</dbReference>
<accession>A0A9J7ZNB9</accession>
<evidence type="ECO:0000256" key="3">
    <source>
        <dbReference type="ARBA" id="ARBA00022443"/>
    </source>
</evidence>
<dbReference type="GO" id="GO:0046328">
    <property type="term" value="P:regulation of JNK cascade"/>
    <property type="evidence" value="ECO:0007669"/>
    <property type="project" value="InterPro"/>
</dbReference>
<dbReference type="InterPro" id="IPR011993">
    <property type="entry name" value="PH-like_dom_sf"/>
</dbReference>
<evidence type="ECO:0000259" key="8">
    <source>
        <dbReference type="PROSITE" id="PS01179"/>
    </source>
</evidence>
<dbReference type="SUPFAM" id="SSF50729">
    <property type="entry name" value="PH domain-like"/>
    <property type="match status" value="1"/>
</dbReference>
<dbReference type="InterPro" id="IPR047178">
    <property type="entry name" value="JIP1_scaffold"/>
</dbReference>
<dbReference type="AlphaFoldDB" id="A0A9J7ZNB9"/>
<evidence type="ECO:0000313" key="11">
    <source>
        <dbReference type="Proteomes" id="UP001108240"/>
    </source>
</evidence>
<feature type="region of interest" description="Disordered" evidence="7">
    <location>
        <begin position="107"/>
        <end position="142"/>
    </location>
</feature>
<keyword evidence="5" id="KW-0597">Phosphoprotein</keyword>
<dbReference type="GO" id="GO:0005078">
    <property type="term" value="F:MAP-kinase scaffold activity"/>
    <property type="evidence" value="ECO:0007669"/>
    <property type="project" value="TreeGrafter"/>
</dbReference>
<proteinExistence type="inferred from homology"/>
<dbReference type="FunFam" id="2.30.29.30:FF:000108">
    <property type="entry name" value="C-Jun-amino-terminal kinase-interacting protein 1 isoform X2"/>
    <property type="match status" value="1"/>
</dbReference>
<keyword evidence="4" id="KW-0963">Cytoplasm</keyword>
<keyword evidence="3 6" id="KW-0728">SH3 domain</keyword>
<evidence type="ECO:0000256" key="1">
    <source>
        <dbReference type="ARBA" id="ARBA00004496"/>
    </source>
</evidence>
<evidence type="ECO:0000256" key="5">
    <source>
        <dbReference type="ARBA" id="ARBA00022553"/>
    </source>
</evidence>
<feature type="compositionally biased region" description="Acidic residues" evidence="7">
    <location>
        <begin position="401"/>
        <end position="417"/>
    </location>
</feature>
<dbReference type="GO" id="GO:0007254">
    <property type="term" value="P:JNK cascade"/>
    <property type="evidence" value="ECO:0007669"/>
    <property type="project" value="TreeGrafter"/>
</dbReference>
<sequence>MGTAGWRNSGRNAMASWRDDVMCVTICVGVLALCRLTHDISLNEYEDDDLSEMTEITDENGITLSQLDLDPNVSLYPQITLLSGRRRGVVELQTEMLHLDLIDAEGGILEEEEEEENERRPVDAVDDNHKEEQGAGPPVTQPQLKDFIPAIAMDTYRPKRPTTLNLFPQVPRTQDTINNNSFGEKERRKEKKSHSSSPHIKEGVLDIPTICKEKARYHTVNGYREQVQYPAENEGTCDQLVDKNKDYLISKGNATEEIHLTPVNGEQERPFLSQSSDSNRMSISSDTELPPLHYYPSASCPNPSISEEDEVYAPTPPCRTVSLSNAGDACQWTETCKPKLVKEDTGNLKAVAVSTDASGLTYDSVKYTLVVDEHAKLELVSIKDCYKGYESDSDNTVYESAIDEDEEDQEVDEEEEESGARSMRRDTSCLSADSTTDTTSDMPRSRKFMNVFVNGRSRLSAAEFGFFSCIINGEEREQSHRAVFRFIPRHDDELELEADDPLLVELQAEDLWCKAYNMRTGSRGIFPAFYAVKVTKDELVKSDWMDKFWVKFLGSVQVPYHKGNDVLCAAMHKIASNRRTTMQFNPPSPCILEINTRGVKIIVQDDSQGSFLSTKCFHFFQLKNISFCGCHPKNKKYFGVITKHPANERFACHVFFSEDTTTKLAESVGKAFQQFYKEHMEYSCPTEDIFLE</sequence>
<dbReference type="InterPro" id="IPR006020">
    <property type="entry name" value="PTB/PI_dom"/>
</dbReference>
<dbReference type="InterPro" id="IPR035638">
    <property type="entry name" value="JIP1_SH3"/>
</dbReference>
<reference evidence="10" key="2">
    <citation type="submission" date="2025-09" db="UniProtKB">
        <authorList>
            <consortium name="Ensembl"/>
        </authorList>
    </citation>
    <scope>IDENTIFICATION</scope>
</reference>
<dbReference type="GO" id="GO:0008432">
    <property type="term" value="F:JUN kinase binding"/>
    <property type="evidence" value="ECO:0007669"/>
    <property type="project" value="TreeGrafter"/>
</dbReference>
<dbReference type="Proteomes" id="UP001108240">
    <property type="component" value="Unplaced"/>
</dbReference>
<comment type="subcellular location">
    <subcellularLocation>
        <location evidence="1">Cytoplasm</location>
    </subcellularLocation>
</comment>
<evidence type="ECO:0000313" key="10">
    <source>
        <dbReference type="Ensembl" id="ENSCCRP00000132868.1"/>
    </source>
</evidence>
<evidence type="ECO:0000259" key="9">
    <source>
        <dbReference type="PROSITE" id="PS50002"/>
    </source>
</evidence>
<dbReference type="PROSITE" id="PS50002">
    <property type="entry name" value="SH3"/>
    <property type="match status" value="1"/>
</dbReference>
<dbReference type="FunFam" id="2.30.30.40:FF:000032">
    <property type="entry name" value="Putative C-Jun-amino-terminal kinase-interacting protein 2"/>
    <property type="match status" value="1"/>
</dbReference>
<evidence type="ECO:0000256" key="6">
    <source>
        <dbReference type="PROSITE-ProRule" id="PRU00192"/>
    </source>
</evidence>
<dbReference type="Pfam" id="PF00640">
    <property type="entry name" value="PID"/>
    <property type="match status" value="1"/>
</dbReference>
<feature type="domain" description="PID" evidence="8">
    <location>
        <begin position="622"/>
        <end position="681"/>
    </location>
</feature>
<dbReference type="PROSITE" id="PS01179">
    <property type="entry name" value="PID"/>
    <property type="match status" value="1"/>
</dbReference>
<feature type="compositionally biased region" description="Polar residues" evidence="7">
    <location>
        <begin position="172"/>
        <end position="182"/>
    </location>
</feature>
<feature type="region of interest" description="Disordered" evidence="7">
    <location>
        <begin position="401"/>
        <end position="442"/>
    </location>
</feature>
<protein>
    <submittedName>
        <fullName evidence="10">Mitogen-activated protein kinase 8 interacting protein 1a</fullName>
    </submittedName>
</protein>
<dbReference type="SMART" id="SM00462">
    <property type="entry name" value="PTB"/>
    <property type="match status" value="1"/>
</dbReference>
<dbReference type="OMA" id="DSWKDSH"/>
<evidence type="ECO:0000256" key="4">
    <source>
        <dbReference type="ARBA" id="ARBA00022490"/>
    </source>
</evidence>
<comment type="similarity">
    <text evidence="2">Belongs to the JIP scaffold family.</text>
</comment>
<dbReference type="Pfam" id="PF14604">
    <property type="entry name" value="SH3_9"/>
    <property type="match status" value="1"/>
</dbReference>
<feature type="compositionally biased region" description="Basic and acidic residues" evidence="7">
    <location>
        <begin position="117"/>
        <end position="133"/>
    </location>
</feature>
<dbReference type="InterPro" id="IPR001452">
    <property type="entry name" value="SH3_domain"/>
</dbReference>
<evidence type="ECO:0000256" key="2">
    <source>
        <dbReference type="ARBA" id="ARBA00009866"/>
    </source>
</evidence>
<dbReference type="CDD" id="cd11943">
    <property type="entry name" value="SH3_JIP1"/>
    <property type="match status" value="1"/>
</dbReference>
<name>A0A9J7ZNB9_CYPCA</name>
<feature type="compositionally biased region" description="Low complexity" evidence="7">
    <location>
        <begin position="428"/>
        <end position="441"/>
    </location>
</feature>
<dbReference type="PANTHER" id="PTHR47437:SF3">
    <property type="entry name" value="C-JUN-AMINO-TERMINAL KINASE-INTERACTING PROTEIN 1"/>
    <property type="match status" value="1"/>
</dbReference>
<organism evidence="10 11">
    <name type="scientific">Cyprinus carpio carpio</name>
    <dbReference type="NCBI Taxonomy" id="630221"/>
    <lineage>
        <taxon>Eukaryota</taxon>
        <taxon>Metazoa</taxon>
        <taxon>Chordata</taxon>
        <taxon>Craniata</taxon>
        <taxon>Vertebrata</taxon>
        <taxon>Euteleostomi</taxon>
        <taxon>Actinopterygii</taxon>
        <taxon>Neopterygii</taxon>
        <taxon>Teleostei</taxon>
        <taxon>Ostariophysi</taxon>
        <taxon>Cypriniformes</taxon>
        <taxon>Cyprinidae</taxon>
        <taxon>Cyprininae</taxon>
        <taxon>Cyprinus</taxon>
    </lineage>
</organism>
<reference evidence="10" key="1">
    <citation type="submission" date="2025-08" db="UniProtKB">
        <authorList>
            <consortium name="Ensembl"/>
        </authorList>
    </citation>
    <scope>IDENTIFICATION</scope>
</reference>
<dbReference type="Ensembl" id="ENSCCRT00000130900.1">
    <property type="protein sequence ID" value="ENSCCRP00000132868.1"/>
    <property type="gene ID" value="ENSCCRG00000059002.1"/>
</dbReference>
<dbReference type="GeneTree" id="ENSGT00940000157089"/>
<dbReference type="PANTHER" id="PTHR47437">
    <property type="entry name" value="JNK-INTERACTING PROTEIN 1-LIKE PROTEIN"/>
    <property type="match status" value="1"/>
</dbReference>
<keyword evidence="11" id="KW-1185">Reference proteome</keyword>
<dbReference type="Gene3D" id="2.30.30.40">
    <property type="entry name" value="SH3 Domains"/>
    <property type="match status" value="1"/>
</dbReference>
<feature type="domain" description="SH3" evidence="9">
    <location>
        <begin position="475"/>
        <end position="536"/>
    </location>
</feature>
<feature type="region of interest" description="Disordered" evidence="7">
    <location>
        <begin position="172"/>
        <end position="200"/>
    </location>
</feature>
<dbReference type="GO" id="GO:0005737">
    <property type="term" value="C:cytoplasm"/>
    <property type="evidence" value="ECO:0007669"/>
    <property type="project" value="UniProtKB-SubCell"/>
</dbReference>
<dbReference type="SMART" id="SM00326">
    <property type="entry name" value="SH3"/>
    <property type="match status" value="1"/>
</dbReference>
<evidence type="ECO:0000256" key="7">
    <source>
        <dbReference type="SAM" id="MobiDB-lite"/>
    </source>
</evidence>